<organism evidence="1 2">
    <name type="scientific">Clavibacter michiganensis</name>
    <dbReference type="NCBI Taxonomy" id="28447"/>
    <lineage>
        <taxon>Bacteria</taxon>
        <taxon>Bacillati</taxon>
        <taxon>Actinomycetota</taxon>
        <taxon>Actinomycetes</taxon>
        <taxon>Micrococcales</taxon>
        <taxon>Microbacteriaceae</taxon>
        <taxon>Clavibacter</taxon>
    </lineage>
</organism>
<gene>
    <name evidence="1" type="ORF">BFL36_13085</name>
</gene>
<proteinExistence type="predicted"/>
<accession>A0A251Y3U7</accession>
<comment type="caution">
    <text evidence="1">The sequence shown here is derived from an EMBL/GenBank/DDBJ whole genome shotgun (WGS) entry which is preliminary data.</text>
</comment>
<dbReference type="AlphaFoldDB" id="A0A251Y3U7"/>
<reference evidence="1 2" key="1">
    <citation type="submission" date="2016-08" db="EMBL/GenBank/DDBJ databases">
        <title>Genome sequence of Clavibacter michiganensis spp strain CFBP8017.</title>
        <authorList>
            <person name="Thapa S.P."/>
            <person name="Coaker G."/>
            <person name="Jacques M.-A."/>
        </authorList>
    </citation>
    <scope>NUCLEOTIDE SEQUENCE [LARGE SCALE GENOMIC DNA]</scope>
    <source>
        <strain evidence="1">CFBP8017</strain>
    </source>
</reference>
<name>A0A251Y3U7_9MICO</name>
<dbReference type="EMBL" id="MDJY01000060">
    <property type="protein sequence ID" value="OUE18971.1"/>
    <property type="molecule type" value="Genomic_DNA"/>
</dbReference>
<protein>
    <submittedName>
        <fullName evidence="1">Uncharacterized protein</fullName>
    </submittedName>
</protein>
<sequence>MRYRLTNEYGVARPLWGDEGLCPDGTPVLPPHVEEAIREWAAVFQEGFEWDRGWRVRVVAREHAAQGERLLAILERVLGPEDTVELVYWETERPTGRGTGRGTAR</sequence>
<dbReference type="RefSeq" id="WP_086518349.1">
    <property type="nucleotide sequence ID" value="NZ_MDJY01000060.1"/>
</dbReference>
<dbReference type="Proteomes" id="UP000195011">
    <property type="component" value="Unassembled WGS sequence"/>
</dbReference>
<evidence type="ECO:0000313" key="1">
    <source>
        <dbReference type="EMBL" id="OUE18971.1"/>
    </source>
</evidence>
<evidence type="ECO:0000313" key="2">
    <source>
        <dbReference type="Proteomes" id="UP000195011"/>
    </source>
</evidence>